<dbReference type="Proteomes" id="UP000653099">
    <property type="component" value="Unassembled WGS sequence"/>
</dbReference>
<organism evidence="1 2">
    <name type="scientific">Halobellus salinus</name>
    <dbReference type="NCBI Taxonomy" id="931585"/>
    <lineage>
        <taxon>Archaea</taxon>
        <taxon>Methanobacteriati</taxon>
        <taxon>Methanobacteriota</taxon>
        <taxon>Stenosarchaea group</taxon>
        <taxon>Halobacteria</taxon>
        <taxon>Halobacteriales</taxon>
        <taxon>Haloferacaceae</taxon>
        <taxon>Halobellus</taxon>
    </lineage>
</organism>
<dbReference type="AlphaFoldDB" id="A0A830EMN1"/>
<dbReference type="RefSeq" id="WP_188786481.1">
    <property type="nucleotide sequence ID" value="NZ_BMOC01000005.1"/>
</dbReference>
<accession>A0A830EMN1</accession>
<sequence length="73" mass="8120">MGYTATENRTGFGLPTVREAAAHRREVPLTDPDHGGTRYEFIETDAVDDQSRTAVRLELVMSTPLPIGRLFSE</sequence>
<reference evidence="1" key="2">
    <citation type="submission" date="2020-09" db="EMBL/GenBank/DDBJ databases">
        <authorList>
            <person name="Sun Q."/>
            <person name="Ohkuma M."/>
        </authorList>
    </citation>
    <scope>NUCLEOTIDE SEQUENCE</scope>
    <source>
        <strain evidence="1">JCM 14359</strain>
    </source>
</reference>
<gene>
    <name evidence="1" type="ORF">GCM10008995_11940</name>
</gene>
<evidence type="ECO:0000313" key="1">
    <source>
        <dbReference type="EMBL" id="GGJ03751.1"/>
    </source>
</evidence>
<dbReference type="EMBL" id="BMOC01000005">
    <property type="protein sequence ID" value="GGJ03751.1"/>
    <property type="molecule type" value="Genomic_DNA"/>
</dbReference>
<evidence type="ECO:0000313" key="2">
    <source>
        <dbReference type="Proteomes" id="UP000653099"/>
    </source>
</evidence>
<comment type="caution">
    <text evidence="1">The sequence shown here is derived from an EMBL/GenBank/DDBJ whole genome shotgun (WGS) entry which is preliminary data.</text>
</comment>
<keyword evidence="2" id="KW-1185">Reference proteome</keyword>
<proteinExistence type="predicted"/>
<reference evidence="1" key="1">
    <citation type="journal article" date="2014" name="Int. J. Syst. Evol. Microbiol.">
        <title>Complete genome sequence of Corynebacterium casei LMG S-19264T (=DSM 44701T), isolated from a smear-ripened cheese.</title>
        <authorList>
            <consortium name="US DOE Joint Genome Institute (JGI-PGF)"/>
            <person name="Walter F."/>
            <person name="Albersmeier A."/>
            <person name="Kalinowski J."/>
            <person name="Ruckert C."/>
        </authorList>
    </citation>
    <scope>NUCLEOTIDE SEQUENCE</scope>
    <source>
        <strain evidence="1">JCM 14359</strain>
    </source>
</reference>
<protein>
    <submittedName>
        <fullName evidence="1">Uncharacterized protein</fullName>
    </submittedName>
</protein>
<name>A0A830EMN1_9EURY</name>